<dbReference type="AlphaFoldDB" id="A0A2N5J7B2"/>
<evidence type="ECO:0000313" key="2">
    <source>
        <dbReference type="Proteomes" id="UP000235050"/>
    </source>
</evidence>
<sequence length="107" mass="11312">MERIDVYRGETVDDADGNRVQGPLTLVSSFDGLVAPITAGESPTDTSHGVTVGCTLYIRADGPTGILDTDVIGVRGRLLPVDGPVASWRDPKGRHIGDVITVRLKEG</sequence>
<accession>A0A2N5J7B2</accession>
<dbReference type="Proteomes" id="UP000235050">
    <property type="component" value="Unassembled WGS sequence"/>
</dbReference>
<name>A0A2N5J7B2_9BIFI</name>
<organism evidence="1 2">
    <name type="scientific">Bifidobacterium margollesii</name>
    <dbReference type="NCBI Taxonomy" id="2020964"/>
    <lineage>
        <taxon>Bacteria</taxon>
        <taxon>Bacillati</taxon>
        <taxon>Actinomycetota</taxon>
        <taxon>Actinomycetes</taxon>
        <taxon>Bifidobacteriales</taxon>
        <taxon>Bifidobacteriaceae</taxon>
        <taxon>Bifidobacterium</taxon>
    </lineage>
</organism>
<comment type="caution">
    <text evidence="1">The sequence shown here is derived from an EMBL/GenBank/DDBJ whole genome shotgun (WGS) entry which is preliminary data.</text>
</comment>
<gene>
    <name evidence="1" type="ORF">Uis1B_2071</name>
</gene>
<dbReference type="EMBL" id="NMWU01000046">
    <property type="protein sequence ID" value="PLS30099.1"/>
    <property type="molecule type" value="Genomic_DNA"/>
</dbReference>
<dbReference type="RefSeq" id="WP_101618171.1">
    <property type="nucleotide sequence ID" value="NZ_NMWU01000046.1"/>
</dbReference>
<evidence type="ECO:0000313" key="1">
    <source>
        <dbReference type="EMBL" id="PLS30099.1"/>
    </source>
</evidence>
<protein>
    <recommendedName>
        <fullName evidence="3">Phage protein</fullName>
    </recommendedName>
</protein>
<evidence type="ECO:0008006" key="3">
    <source>
        <dbReference type="Google" id="ProtNLM"/>
    </source>
</evidence>
<dbReference type="OrthoDB" id="3233478at2"/>
<proteinExistence type="predicted"/>
<reference evidence="1 2" key="1">
    <citation type="submission" date="2017-07" db="EMBL/GenBank/DDBJ databases">
        <title>Bifidobacterium novel species.</title>
        <authorList>
            <person name="Lugli G.A."/>
            <person name="Milani C."/>
            <person name="Duranti S."/>
            <person name="Mangifesta M."/>
        </authorList>
    </citation>
    <scope>NUCLEOTIDE SEQUENCE [LARGE SCALE GENOMIC DNA]</scope>
    <source>
        <strain evidence="2">Uis1B</strain>
    </source>
</reference>
<keyword evidence="2" id="KW-1185">Reference proteome</keyword>